<dbReference type="EMBL" id="BMJV01000006">
    <property type="protein sequence ID" value="GGG79971.1"/>
    <property type="molecule type" value="Genomic_DNA"/>
</dbReference>
<proteinExistence type="predicted"/>
<organism evidence="2 3">
    <name type="scientific">Salipiger pallidus</name>
    <dbReference type="NCBI Taxonomy" id="1775170"/>
    <lineage>
        <taxon>Bacteria</taxon>
        <taxon>Pseudomonadati</taxon>
        <taxon>Pseudomonadota</taxon>
        <taxon>Alphaproteobacteria</taxon>
        <taxon>Rhodobacterales</taxon>
        <taxon>Roseobacteraceae</taxon>
        <taxon>Salipiger</taxon>
    </lineage>
</organism>
<dbReference type="RefSeq" id="WP_188791192.1">
    <property type="nucleotide sequence ID" value="NZ_BMJV01000006.1"/>
</dbReference>
<evidence type="ECO:0000313" key="2">
    <source>
        <dbReference type="EMBL" id="GGG79971.1"/>
    </source>
</evidence>
<evidence type="ECO:0000256" key="1">
    <source>
        <dbReference type="SAM" id="Phobius"/>
    </source>
</evidence>
<reference evidence="2" key="2">
    <citation type="submission" date="2020-09" db="EMBL/GenBank/DDBJ databases">
        <authorList>
            <person name="Sun Q."/>
            <person name="Zhou Y."/>
        </authorList>
    </citation>
    <scope>NUCLEOTIDE SEQUENCE</scope>
    <source>
        <strain evidence="2">CGMCC 1.15762</strain>
    </source>
</reference>
<evidence type="ECO:0000313" key="3">
    <source>
        <dbReference type="Proteomes" id="UP000617145"/>
    </source>
</evidence>
<feature type="transmembrane region" description="Helical" evidence="1">
    <location>
        <begin position="133"/>
        <end position="155"/>
    </location>
</feature>
<sequence length="407" mass="43678">MRPRKLLMLLKRVSRNLVARILLGALVAFVTALVAPLFEGLIPKDLQDRFGSDAVMPILSILASTMLTVTTFSLSVMVQAFQTAANSATPRAYRLHLNDTTTQTVLATFTGAFLFSLTAIVMFRAGFYSESAAVVIFGVTVVVIALIILAIIRWIDHLSSLGSMDDTLSKVEAQARETLARIFERPALGGVPLAAGAEMPSGTVPVRAPRGGYVQLIDMAALNDMLGDASAHIVLATSPGRHVVKGAVIGHVLGDANPEQLANAFTFGEIRTAEQDARFGVIVLNEIAVRALSPGINDPGTAIDVIHRLSRVLSDLRHPGNPPPEFPRIEVPVLHPADLIEDGFASLIRAGREHPEVIGLAVEALGQLEGSDWPEMANEAKSMRGYALRHAKEVLSLRDDRDAVARS</sequence>
<keyword evidence="1" id="KW-0472">Membrane</keyword>
<feature type="transmembrane region" description="Helical" evidence="1">
    <location>
        <begin position="21"/>
        <end position="38"/>
    </location>
</feature>
<dbReference type="AlphaFoldDB" id="A0A8J2ZLM5"/>
<evidence type="ECO:0008006" key="4">
    <source>
        <dbReference type="Google" id="ProtNLM"/>
    </source>
</evidence>
<gene>
    <name evidence="2" type="ORF">GCM10011415_31600</name>
</gene>
<accession>A0A8J2ZLM5</accession>
<feature type="transmembrane region" description="Helical" evidence="1">
    <location>
        <begin position="58"/>
        <end position="84"/>
    </location>
</feature>
<keyword evidence="3" id="KW-1185">Reference proteome</keyword>
<dbReference type="Proteomes" id="UP000617145">
    <property type="component" value="Unassembled WGS sequence"/>
</dbReference>
<keyword evidence="1" id="KW-1133">Transmembrane helix</keyword>
<feature type="transmembrane region" description="Helical" evidence="1">
    <location>
        <begin position="105"/>
        <end position="127"/>
    </location>
</feature>
<comment type="caution">
    <text evidence="2">The sequence shown here is derived from an EMBL/GenBank/DDBJ whole genome shotgun (WGS) entry which is preliminary data.</text>
</comment>
<protein>
    <recommendedName>
        <fullName evidence="4">DUF2254 domain-containing protein</fullName>
    </recommendedName>
</protein>
<keyword evidence="1" id="KW-0812">Transmembrane</keyword>
<reference evidence="2" key="1">
    <citation type="journal article" date="2014" name="Int. J. Syst. Evol. Microbiol.">
        <title>Complete genome sequence of Corynebacterium casei LMG S-19264T (=DSM 44701T), isolated from a smear-ripened cheese.</title>
        <authorList>
            <consortium name="US DOE Joint Genome Institute (JGI-PGF)"/>
            <person name="Walter F."/>
            <person name="Albersmeier A."/>
            <person name="Kalinowski J."/>
            <person name="Ruckert C."/>
        </authorList>
    </citation>
    <scope>NUCLEOTIDE SEQUENCE</scope>
    <source>
        <strain evidence="2">CGMCC 1.15762</strain>
    </source>
</reference>
<dbReference type="InterPro" id="IPR018723">
    <property type="entry name" value="DUF2254_membrane"/>
</dbReference>
<name>A0A8J2ZLM5_9RHOB</name>
<dbReference type="Pfam" id="PF10011">
    <property type="entry name" value="DUF2254"/>
    <property type="match status" value="1"/>
</dbReference>